<name>A0A9P4X323_9PLEO</name>
<dbReference type="OrthoDB" id="3675232at2759"/>
<gene>
    <name evidence="2" type="ORF">E8E12_011724</name>
</gene>
<proteinExistence type="predicted"/>
<dbReference type="Proteomes" id="UP000758155">
    <property type="component" value="Unassembled WGS sequence"/>
</dbReference>
<feature type="region of interest" description="Disordered" evidence="1">
    <location>
        <begin position="387"/>
        <end position="423"/>
    </location>
</feature>
<protein>
    <submittedName>
        <fullName evidence="2">Uncharacterized protein</fullName>
    </submittedName>
</protein>
<comment type="caution">
    <text evidence="2">The sequence shown here is derived from an EMBL/GenBank/DDBJ whole genome shotgun (WGS) entry which is preliminary data.</text>
</comment>
<accession>A0A9P4X323</accession>
<keyword evidence="3" id="KW-1185">Reference proteome</keyword>
<reference evidence="2" key="1">
    <citation type="submission" date="2019-04" db="EMBL/GenBank/DDBJ databases">
        <title>Sequencing of skin fungus with MAO and IRED activity.</title>
        <authorList>
            <person name="Marsaioli A.J."/>
            <person name="Bonatto J.M.C."/>
            <person name="Reis Junior O."/>
        </authorList>
    </citation>
    <scope>NUCLEOTIDE SEQUENCE</scope>
    <source>
        <strain evidence="2">28M1</strain>
    </source>
</reference>
<sequence>MGFHIVLMLAQNTIVSSTINPTDCITSSDEFCALYLEMLRFDLLPKLEDLVPFLDAARKAAEDRYQEPQYAYVRESLCKVFNDRTGWLGNEIEPSVILLEALQDERAILDRHNRMQARAYPGRRNTWSIPDKLVNFPLRFMCLAEGDVKLPTGFFKPIYQATEVSNLSRPPVLHEPPAAHRQSSMGKLSDAPSPIHDFPDGNFTLAEIAAFLPQSIKSWDIADRIIWNGAASEDLAIMFNKYRGLDPKIHPNSVYLMFRGQMRKRTQAEHGYKRWNEWTVSAQAIVKKPAGFNADSISVTGFRRPVVFKNKSNVPAVPIPFKNLAMGVAAWPEDADALDLTRCVRWCVEHPDAEIFYPTHYQTVLERVGGPRTSGVRHSDASALARLRSDTGRLAPRRRTAKDFSYGKTDSEEGSDDTELRKRKRGLSFRDNCAKRCKSNTGSSNRATPTMGSIGARSSAESISRLAIDFEEDIDDDTYQGPKRTKKNKDGLRRSGRNNSKITSYADLDVVDFDEEDHEVESEDQDEYDAAEDEDED</sequence>
<feature type="compositionally biased region" description="Acidic residues" evidence="1">
    <location>
        <begin position="509"/>
        <end position="537"/>
    </location>
</feature>
<evidence type="ECO:0000313" key="3">
    <source>
        <dbReference type="Proteomes" id="UP000758155"/>
    </source>
</evidence>
<feature type="compositionally biased region" description="Polar residues" evidence="1">
    <location>
        <begin position="439"/>
        <end position="451"/>
    </location>
</feature>
<evidence type="ECO:0000256" key="1">
    <source>
        <dbReference type="SAM" id="MobiDB-lite"/>
    </source>
</evidence>
<dbReference type="EMBL" id="SWKV01000001">
    <property type="protein sequence ID" value="KAF3048358.1"/>
    <property type="molecule type" value="Genomic_DNA"/>
</dbReference>
<evidence type="ECO:0000313" key="2">
    <source>
        <dbReference type="EMBL" id="KAF3048358.1"/>
    </source>
</evidence>
<feature type="region of interest" description="Disordered" evidence="1">
    <location>
        <begin position="474"/>
        <end position="537"/>
    </location>
</feature>
<organism evidence="2 3">
    <name type="scientific">Didymella heteroderae</name>
    <dbReference type="NCBI Taxonomy" id="1769908"/>
    <lineage>
        <taxon>Eukaryota</taxon>
        <taxon>Fungi</taxon>
        <taxon>Dikarya</taxon>
        <taxon>Ascomycota</taxon>
        <taxon>Pezizomycotina</taxon>
        <taxon>Dothideomycetes</taxon>
        <taxon>Pleosporomycetidae</taxon>
        <taxon>Pleosporales</taxon>
        <taxon>Pleosporineae</taxon>
        <taxon>Didymellaceae</taxon>
        <taxon>Didymella</taxon>
    </lineage>
</organism>
<dbReference type="AlphaFoldDB" id="A0A9P4X323"/>
<feature type="region of interest" description="Disordered" evidence="1">
    <location>
        <begin position="436"/>
        <end position="460"/>
    </location>
</feature>